<comment type="subunit">
    <text evidence="6">Forms a complex with DabB.</text>
</comment>
<evidence type="ECO:0000313" key="7">
    <source>
        <dbReference type="EMBL" id="MXQ09525.1"/>
    </source>
</evidence>
<feature type="binding site" evidence="6">
    <location>
        <position position="493"/>
    </location>
    <ligand>
        <name>Zn(2+)</name>
        <dbReference type="ChEBI" id="CHEBI:29105"/>
    </ligand>
</feature>
<keyword evidence="5 6" id="KW-0472">Membrane</keyword>
<evidence type="ECO:0000313" key="8">
    <source>
        <dbReference type="Proteomes" id="UP000480350"/>
    </source>
</evidence>
<dbReference type="AlphaFoldDB" id="A0A7C9IU84"/>
<dbReference type="GO" id="GO:0005886">
    <property type="term" value="C:plasma membrane"/>
    <property type="evidence" value="ECO:0007669"/>
    <property type="project" value="UniProtKB-SubCell"/>
</dbReference>
<keyword evidence="3 6" id="KW-0479">Metal-binding</keyword>
<dbReference type="PANTHER" id="PTHR38344:SF1">
    <property type="entry name" value="INORGANIC CARBON TRANSPORTER SUBUNIT DABA-RELATED"/>
    <property type="match status" value="1"/>
</dbReference>
<keyword evidence="1 6" id="KW-0813">Transport</keyword>
<evidence type="ECO:0000256" key="3">
    <source>
        <dbReference type="ARBA" id="ARBA00022723"/>
    </source>
</evidence>
<organism evidence="7 8">
    <name type="scientific">Kangsaoukella pontilimi</name>
    <dbReference type="NCBI Taxonomy" id="2691042"/>
    <lineage>
        <taxon>Bacteria</taxon>
        <taxon>Pseudomonadati</taxon>
        <taxon>Pseudomonadota</taxon>
        <taxon>Alphaproteobacteria</taxon>
        <taxon>Rhodobacterales</taxon>
        <taxon>Paracoccaceae</taxon>
        <taxon>Kangsaoukella</taxon>
    </lineage>
</organism>
<reference evidence="7 8" key="2">
    <citation type="submission" date="2020-03" db="EMBL/GenBank/DDBJ databases">
        <title>Kangsaoukella pontilimi gen. nov., sp. nov., a new member of the family Rhodobacteraceae isolated from a tidal mudflat.</title>
        <authorList>
            <person name="Kim I.S."/>
        </authorList>
    </citation>
    <scope>NUCLEOTIDE SEQUENCE [LARGE SCALE GENOMIC DNA]</scope>
    <source>
        <strain evidence="7 8">GH1-50</strain>
    </source>
</reference>
<evidence type="ECO:0000256" key="1">
    <source>
        <dbReference type="ARBA" id="ARBA00022448"/>
    </source>
</evidence>
<keyword evidence="8" id="KW-1185">Reference proteome</keyword>
<evidence type="ECO:0000256" key="4">
    <source>
        <dbReference type="ARBA" id="ARBA00022833"/>
    </source>
</evidence>
<evidence type="ECO:0000256" key="6">
    <source>
        <dbReference type="HAMAP-Rule" id="MF_01871"/>
    </source>
</evidence>
<evidence type="ECO:0000256" key="5">
    <source>
        <dbReference type="ARBA" id="ARBA00023136"/>
    </source>
</evidence>
<evidence type="ECO:0000256" key="2">
    <source>
        <dbReference type="ARBA" id="ARBA00022475"/>
    </source>
</evidence>
<comment type="caution">
    <text evidence="7">The sequence shown here is derived from an EMBL/GenBank/DDBJ whole genome shotgun (WGS) entry which is preliminary data.</text>
</comment>
<gene>
    <name evidence="6" type="primary">dabA</name>
    <name evidence="7" type="ORF">GQ651_16890</name>
</gene>
<dbReference type="GO" id="GO:0008270">
    <property type="term" value="F:zinc ion binding"/>
    <property type="evidence" value="ECO:0007669"/>
    <property type="project" value="UniProtKB-UniRule"/>
</dbReference>
<reference evidence="7 8" key="1">
    <citation type="submission" date="2019-12" db="EMBL/GenBank/DDBJ databases">
        <authorList>
            <person name="Lee S.D."/>
        </authorList>
    </citation>
    <scope>NUCLEOTIDE SEQUENCE [LARGE SCALE GENOMIC DNA]</scope>
    <source>
        <strain evidence="7 8">GH1-50</strain>
    </source>
</reference>
<dbReference type="PANTHER" id="PTHR38344">
    <property type="entry name" value="UPF0753 PROTEIN AQ_863"/>
    <property type="match status" value="1"/>
</dbReference>
<proteinExistence type="inferred from homology"/>
<keyword evidence="4 6" id="KW-0862">Zinc</keyword>
<dbReference type="Proteomes" id="UP000480350">
    <property type="component" value="Unassembled WGS sequence"/>
</dbReference>
<dbReference type="HAMAP" id="MF_01871">
    <property type="entry name" value="DabA"/>
    <property type="match status" value="1"/>
</dbReference>
<feature type="binding site" evidence="6">
    <location>
        <position position="478"/>
    </location>
    <ligand>
        <name>Zn(2+)</name>
        <dbReference type="ChEBI" id="CHEBI:29105"/>
    </ligand>
</feature>
<keyword evidence="2 6" id="KW-1003">Cell membrane</keyword>
<accession>A0A7C9IU84</accession>
<dbReference type="EMBL" id="WUPT01000003">
    <property type="protein sequence ID" value="MXQ09525.1"/>
    <property type="molecule type" value="Genomic_DNA"/>
</dbReference>
<comment type="similarity">
    <text evidence="6">Belongs to the inorganic carbon transporter (TC 9.A.2) DabA family.</text>
</comment>
<protein>
    <recommendedName>
        <fullName evidence="6">Probable inorganic carbon transporter subunit DabA</fullName>
    </recommendedName>
</protein>
<comment type="function">
    <text evidence="6">Part of an energy-coupled inorganic carbon pump.</text>
</comment>
<dbReference type="RefSeq" id="WP_160765441.1">
    <property type="nucleotide sequence ID" value="NZ_WUPT01000003.1"/>
</dbReference>
<sequence length="791" mass="84518">MSMAWTKTKAEAAVQAIPPAWGLEATVAVNPFVGQTDKGLAETAEMVERVTGERIFPPRKTWADAWDEDRISDDDLVDALLAGGAPMDLADLKKWLKRNAEDKAALAMISDLATNACGTDWSALVTERMGAFLAAEFDAGQALWAQPVRDTTWETWRAWARRDVTPEIHGLSGFAAMVAALPSDADKALAALTERLGLTEDAAEMYFLRLLTDLGGWAQLARQRLFEAEKAGGYEGTARDLLAIRLAFEVSVYEQFADRIGDAWAALQADYARPLLPRGDHVIDAILQDAAERAHAKRLAETLAADNAPARSGKAKVQAAFCIDVRSEVFRRALESVDTGVETLGFAGFFGLGVAHRGYASDVVENRLPVLLSPGLTTTSAGEDDDLDSRYASRAKRAWGRFKLAAVSSFAFVEASGPLYAGKLLKDSLKGAHAKSYGPAPRLDPALPLEARIGAAKAVLGAMSLTRDFAPLVVLVGHGANVTNAAHESALHCGACGGYAGDVNARLLAGLLNDITVRKGLRAEGINVPDSTLFVGALHDTTTDQVTLFDADVATDGHADALAAFKATLEQAGRIARGERALRLPRATSGDAVPGRSADWSETRPEWALAGCAAFIAAPRGRTMGRDLGGRAFLHNYNWQDDDGFGVLELIMTAPVVVASWISLQYYGSTVAPKAFGGGSKVLHNVVGGVGVVEGNGGRLRTGLPLQSVHDGDRYVHDPLRLAVAIEAPREAMSAILDKHPSVAALFDNGWLTLFALDDDGQMAWRYKPGGDWDQLPTQTRDVEAARMAAE</sequence>
<dbReference type="Pfam" id="PF10070">
    <property type="entry name" value="DabA"/>
    <property type="match status" value="1"/>
</dbReference>
<name>A0A7C9IU84_9RHOB</name>
<dbReference type="InterPro" id="IPR018752">
    <property type="entry name" value="DabA"/>
</dbReference>
<comment type="cofactor">
    <cofactor evidence="6">
        <name>Zn(2+)</name>
        <dbReference type="ChEBI" id="CHEBI:29105"/>
    </cofactor>
</comment>
<feature type="binding site" evidence="6">
    <location>
        <position position="322"/>
    </location>
    <ligand>
        <name>Zn(2+)</name>
        <dbReference type="ChEBI" id="CHEBI:29105"/>
    </ligand>
</feature>
<comment type="subcellular location">
    <subcellularLocation>
        <location evidence="6">Cell membrane</location>
        <topology evidence="6">Peripheral membrane protein</topology>
    </subcellularLocation>
</comment>
<feature type="binding site" evidence="6">
    <location>
        <position position="324"/>
    </location>
    <ligand>
        <name>Zn(2+)</name>
        <dbReference type="ChEBI" id="CHEBI:29105"/>
    </ligand>
</feature>